<dbReference type="GO" id="GO:0016791">
    <property type="term" value="F:phosphatase activity"/>
    <property type="evidence" value="ECO:0007669"/>
    <property type="project" value="UniProtKB-ARBA"/>
</dbReference>
<dbReference type="AlphaFoldDB" id="A0A1I4MDC3"/>
<dbReference type="Gene3D" id="3.30.1240.10">
    <property type="match status" value="1"/>
</dbReference>
<dbReference type="STRING" id="334253.SAMN04487943_106174"/>
<dbReference type="NCBIfam" id="TIGR00099">
    <property type="entry name" value="Cof-subfamily"/>
    <property type="match status" value="1"/>
</dbReference>
<keyword evidence="2" id="KW-1185">Reference proteome</keyword>
<dbReference type="SFLD" id="SFLDG01144">
    <property type="entry name" value="C2.B.4:_PGP_Like"/>
    <property type="match status" value="1"/>
</dbReference>
<dbReference type="SFLD" id="SFLDS00003">
    <property type="entry name" value="Haloacid_Dehalogenase"/>
    <property type="match status" value="1"/>
</dbReference>
<proteinExistence type="predicted"/>
<dbReference type="EMBL" id="FOTR01000006">
    <property type="protein sequence ID" value="SFM01086.1"/>
    <property type="molecule type" value="Genomic_DNA"/>
</dbReference>
<dbReference type="InterPro" id="IPR000150">
    <property type="entry name" value="Cof"/>
</dbReference>
<dbReference type="Proteomes" id="UP000198565">
    <property type="component" value="Unassembled WGS sequence"/>
</dbReference>
<sequence length="258" mass="29223">MGQKVVFLDIDGTILDHDKQIPSATKEAVKQLQDSGVIVSIATGRAPFMFQDILEELNIHSYISFNGQYAVYNGEVVFRNPIDSEQIEELTAYSINHNHPLVYQSIEDMKSSVSNHPHIEQGIGSLKRSHPLEDTEYYKKQEIFQVLLFNKEKEQKVYEEVFQQLKFVRWHPVSCDVMPKIGSKAHGIEKFIEALHLNLEDTYAFGDGLNDLEMITKVHTGIAMGNSVQEVKEAADLVTDDVDQNGLSKAMKKLSLIK</sequence>
<dbReference type="OrthoDB" id="9810101at2"/>
<dbReference type="NCBIfam" id="TIGR01484">
    <property type="entry name" value="HAD-SF-IIB"/>
    <property type="match status" value="1"/>
</dbReference>
<dbReference type="GO" id="GO:0000287">
    <property type="term" value="F:magnesium ion binding"/>
    <property type="evidence" value="ECO:0007669"/>
    <property type="project" value="TreeGrafter"/>
</dbReference>
<dbReference type="PROSITE" id="PS01229">
    <property type="entry name" value="COF_2"/>
    <property type="match status" value="1"/>
</dbReference>
<reference evidence="2" key="1">
    <citation type="submission" date="2016-10" db="EMBL/GenBank/DDBJ databases">
        <authorList>
            <person name="Varghese N."/>
            <person name="Submissions S."/>
        </authorList>
    </citation>
    <scope>NUCLEOTIDE SEQUENCE [LARGE SCALE GENOMIC DNA]</scope>
    <source>
        <strain evidence="2">CGMCC 1.4250</strain>
    </source>
</reference>
<dbReference type="SUPFAM" id="SSF56784">
    <property type="entry name" value="HAD-like"/>
    <property type="match status" value="1"/>
</dbReference>
<dbReference type="CDD" id="cd07517">
    <property type="entry name" value="HAD_HPP"/>
    <property type="match status" value="1"/>
</dbReference>
<accession>A0A1I4MDC3</accession>
<dbReference type="SFLD" id="SFLDG01140">
    <property type="entry name" value="C2.B:_Phosphomannomutase_and_P"/>
    <property type="match status" value="1"/>
</dbReference>
<dbReference type="InterPro" id="IPR006379">
    <property type="entry name" value="HAD-SF_hydro_IIB"/>
</dbReference>
<dbReference type="Gene3D" id="3.40.50.1000">
    <property type="entry name" value="HAD superfamily/HAD-like"/>
    <property type="match status" value="1"/>
</dbReference>
<name>A0A1I4MDC3_9BACI</name>
<evidence type="ECO:0008006" key="3">
    <source>
        <dbReference type="Google" id="ProtNLM"/>
    </source>
</evidence>
<gene>
    <name evidence="1" type="ORF">SAMN04487943_106174</name>
</gene>
<dbReference type="PANTHER" id="PTHR10000">
    <property type="entry name" value="PHOSPHOSERINE PHOSPHATASE"/>
    <property type="match status" value="1"/>
</dbReference>
<dbReference type="GO" id="GO:0005829">
    <property type="term" value="C:cytosol"/>
    <property type="evidence" value="ECO:0007669"/>
    <property type="project" value="TreeGrafter"/>
</dbReference>
<evidence type="ECO:0000313" key="1">
    <source>
        <dbReference type="EMBL" id="SFM01086.1"/>
    </source>
</evidence>
<evidence type="ECO:0000313" key="2">
    <source>
        <dbReference type="Proteomes" id="UP000198565"/>
    </source>
</evidence>
<dbReference type="InterPro" id="IPR036412">
    <property type="entry name" value="HAD-like_sf"/>
</dbReference>
<dbReference type="InterPro" id="IPR023214">
    <property type="entry name" value="HAD_sf"/>
</dbReference>
<dbReference type="PANTHER" id="PTHR10000:SF25">
    <property type="entry name" value="PHOSPHATASE YKRA-RELATED"/>
    <property type="match status" value="1"/>
</dbReference>
<organism evidence="1 2">
    <name type="scientific">Gracilibacillus orientalis</name>
    <dbReference type="NCBI Taxonomy" id="334253"/>
    <lineage>
        <taxon>Bacteria</taxon>
        <taxon>Bacillati</taxon>
        <taxon>Bacillota</taxon>
        <taxon>Bacilli</taxon>
        <taxon>Bacillales</taxon>
        <taxon>Bacillaceae</taxon>
        <taxon>Gracilibacillus</taxon>
    </lineage>
</organism>
<protein>
    <recommendedName>
        <fullName evidence="3">Cof subfamily of IIB subfamily of haloacid dehalogenase superfamily/HAD-superfamily hydrolase, subfamily IIB</fullName>
    </recommendedName>
</protein>
<dbReference type="Pfam" id="PF08282">
    <property type="entry name" value="Hydrolase_3"/>
    <property type="match status" value="1"/>
</dbReference>